<dbReference type="Proteomes" id="UP000238375">
    <property type="component" value="Unassembled WGS sequence"/>
</dbReference>
<proteinExistence type="predicted"/>
<protein>
    <submittedName>
        <fullName evidence="2">Uncharacterized protein</fullName>
    </submittedName>
</protein>
<accession>A0A2T0SSR1</accession>
<reference evidence="2 3" key="1">
    <citation type="submission" date="2018-03" db="EMBL/GenBank/DDBJ databases">
        <title>Genomic Encyclopedia of Archaeal and Bacterial Type Strains, Phase II (KMG-II): from individual species to whole genera.</title>
        <authorList>
            <person name="Goeker M."/>
        </authorList>
    </citation>
    <scope>NUCLEOTIDE SEQUENCE [LARGE SCALE GENOMIC DNA]</scope>
    <source>
        <strain evidence="2 3">DSM 28354</strain>
    </source>
</reference>
<evidence type="ECO:0000313" key="2">
    <source>
        <dbReference type="EMBL" id="PRY36447.1"/>
    </source>
</evidence>
<evidence type="ECO:0000256" key="1">
    <source>
        <dbReference type="SAM" id="MobiDB-lite"/>
    </source>
</evidence>
<organism evidence="2 3">
    <name type="scientific">Spirosoma oryzae</name>
    <dbReference type="NCBI Taxonomy" id="1469603"/>
    <lineage>
        <taxon>Bacteria</taxon>
        <taxon>Pseudomonadati</taxon>
        <taxon>Bacteroidota</taxon>
        <taxon>Cytophagia</taxon>
        <taxon>Cytophagales</taxon>
        <taxon>Cytophagaceae</taxon>
        <taxon>Spirosoma</taxon>
    </lineage>
</organism>
<feature type="region of interest" description="Disordered" evidence="1">
    <location>
        <begin position="31"/>
        <end position="63"/>
    </location>
</feature>
<dbReference type="AlphaFoldDB" id="A0A2T0SSR1"/>
<dbReference type="EMBL" id="PVTE01000012">
    <property type="protein sequence ID" value="PRY36447.1"/>
    <property type="molecule type" value="Genomic_DNA"/>
</dbReference>
<sequence length="275" mass="31015">MISSGLPIRLTGLLTVGLLLAGLSVHAQRRQVSADSTAPRSSARRMRQPLPENHPRAIQPGVRRPGIYFPQAPIPGRWRYSIGAVFTTTPPELTEEIRVSVPAIDFNLQRGISKHWFINSRIQTQIVQSNVGIGVRYAAPITDRLFVSAGDDMHVWFGALQIKDVFDSQAHGMQNFPNVSVGYRFTRDIQATIKGEAIIDAYYKSQVGNLSIERNAIRYNGLAVTFAVEQPLYDKKHVTLGFRAAYSSFNWQLWSLYDTFDRNLFYPQLIFGFIL</sequence>
<comment type="caution">
    <text evidence="2">The sequence shown here is derived from an EMBL/GenBank/DDBJ whole genome shotgun (WGS) entry which is preliminary data.</text>
</comment>
<keyword evidence="3" id="KW-1185">Reference proteome</keyword>
<evidence type="ECO:0000313" key="3">
    <source>
        <dbReference type="Proteomes" id="UP000238375"/>
    </source>
</evidence>
<gene>
    <name evidence="2" type="ORF">CLV58_11237</name>
</gene>
<feature type="compositionally biased region" description="Polar residues" evidence="1">
    <location>
        <begin position="31"/>
        <end position="40"/>
    </location>
</feature>
<name>A0A2T0SSR1_9BACT</name>